<dbReference type="Pfam" id="PF05105">
    <property type="entry name" value="Phage_holin_4_1"/>
    <property type="match status" value="1"/>
</dbReference>
<accession>A0AAW5TS88</accession>
<evidence type="ECO:0000256" key="3">
    <source>
        <dbReference type="ARBA" id="ARBA00022989"/>
    </source>
</evidence>
<dbReference type="InterPro" id="IPR006480">
    <property type="entry name" value="Phage_holin_4_1"/>
</dbReference>
<gene>
    <name evidence="7" type="ORF">M2256_002220</name>
</gene>
<protein>
    <submittedName>
        <fullName evidence="7">Toxin secretion/phage lysis holin</fullName>
    </submittedName>
</protein>
<organism evidence="7 8">
    <name type="scientific">Lactococcus lactis</name>
    <dbReference type="NCBI Taxonomy" id="1358"/>
    <lineage>
        <taxon>Bacteria</taxon>
        <taxon>Bacillati</taxon>
        <taxon>Bacillota</taxon>
        <taxon>Bacilli</taxon>
        <taxon>Lactobacillales</taxon>
        <taxon>Streptococcaceae</taxon>
        <taxon>Lactococcus</taxon>
    </lineage>
</organism>
<feature type="transmembrane region" description="Helical" evidence="6">
    <location>
        <begin position="54"/>
        <end position="72"/>
    </location>
</feature>
<comment type="subcellular location">
    <subcellularLocation>
        <location evidence="1">Membrane</location>
        <topology evidence="1">Multi-pass membrane protein</topology>
    </subcellularLocation>
</comment>
<dbReference type="Proteomes" id="UP001207687">
    <property type="component" value="Unassembled WGS sequence"/>
</dbReference>
<name>A0AAW5TS88_9LACT</name>
<comment type="similarity">
    <text evidence="5">Belongs to the bacteriophage holin family. Cp-1 holin subfamily.</text>
</comment>
<evidence type="ECO:0000256" key="6">
    <source>
        <dbReference type="SAM" id="Phobius"/>
    </source>
</evidence>
<evidence type="ECO:0000256" key="2">
    <source>
        <dbReference type="ARBA" id="ARBA00022692"/>
    </source>
</evidence>
<feature type="transmembrane region" description="Helical" evidence="6">
    <location>
        <begin position="78"/>
        <end position="97"/>
    </location>
</feature>
<dbReference type="GO" id="GO:0016020">
    <property type="term" value="C:membrane"/>
    <property type="evidence" value="ECO:0007669"/>
    <property type="project" value="UniProtKB-SubCell"/>
</dbReference>
<proteinExistence type="inferred from homology"/>
<dbReference type="RefSeq" id="WP_228248176.1">
    <property type="nucleotide sequence ID" value="NZ_JAJGOL010000001.1"/>
</dbReference>
<keyword evidence="2 6" id="KW-0812">Transmembrane</keyword>
<evidence type="ECO:0000256" key="4">
    <source>
        <dbReference type="ARBA" id="ARBA00023136"/>
    </source>
</evidence>
<feature type="transmembrane region" description="Helical" evidence="6">
    <location>
        <begin position="20"/>
        <end position="42"/>
    </location>
</feature>
<evidence type="ECO:0000256" key="1">
    <source>
        <dbReference type="ARBA" id="ARBA00004141"/>
    </source>
</evidence>
<dbReference type="NCBIfam" id="TIGR01593">
    <property type="entry name" value="holin_tox_secr"/>
    <property type="match status" value="1"/>
</dbReference>
<dbReference type="AlphaFoldDB" id="A0AAW5TS88"/>
<sequence length="137" mass="15472">MQEFLGIYHDFYALDFVHHWTFALLVFVVFVDIMLGLLKAWATDTFKSSIARKGIVSHGTLLFIVLVVYPWISQLGFSLLADAVLLFLCLSYIASIVGNLEKLGVPIPAYIKNKLAEEIKSKDDSISELFEGKKEEK</sequence>
<keyword evidence="4 6" id="KW-0472">Membrane</keyword>
<reference evidence="7" key="1">
    <citation type="submission" date="2023-08" db="EMBL/GenBank/DDBJ databases">
        <title>Genomic analyses of the natural microbiome of Caenorhabditis elegans.</title>
        <authorList>
            <person name="Samuel B."/>
        </authorList>
    </citation>
    <scope>NUCLEOTIDE SEQUENCE</scope>
    <source>
        <strain evidence="7">BIGb0220</strain>
    </source>
</reference>
<dbReference type="EMBL" id="JAOQNN010000002">
    <property type="protein sequence ID" value="MCW2281698.1"/>
    <property type="molecule type" value="Genomic_DNA"/>
</dbReference>
<keyword evidence="3 6" id="KW-1133">Transmembrane helix</keyword>
<comment type="caution">
    <text evidence="7">The sequence shown here is derived from an EMBL/GenBank/DDBJ whole genome shotgun (WGS) entry which is preliminary data.</text>
</comment>
<evidence type="ECO:0000313" key="8">
    <source>
        <dbReference type="Proteomes" id="UP001207687"/>
    </source>
</evidence>
<evidence type="ECO:0000313" key="7">
    <source>
        <dbReference type="EMBL" id="MCW2281698.1"/>
    </source>
</evidence>
<evidence type="ECO:0000256" key="5">
    <source>
        <dbReference type="ARBA" id="ARBA00023600"/>
    </source>
</evidence>